<feature type="signal peptide" evidence="1">
    <location>
        <begin position="1"/>
        <end position="27"/>
    </location>
</feature>
<name>A0A507CZW2_9FUNG</name>
<protein>
    <submittedName>
        <fullName evidence="2">Uncharacterized protein</fullName>
    </submittedName>
</protein>
<feature type="chain" id="PRO_5021354376" evidence="1">
    <location>
        <begin position="28"/>
        <end position="319"/>
    </location>
</feature>
<comment type="caution">
    <text evidence="2">The sequence shown here is derived from an EMBL/GenBank/DDBJ whole genome shotgun (WGS) entry which is preliminary data.</text>
</comment>
<dbReference type="OrthoDB" id="2117826at2759"/>
<dbReference type="AlphaFoldDB" id="A0A507CZW2"/>
<organism evidence="2 3">
    <name type="scientific">Synchytrium endobioticum</name>
    <dbReference type="NCBI Taxonomy" id="286115"/>
    <lineage>
        <taxon>Eukaryota</taxon>
        <taxon>Fungi</taxon>
        <taxon>Fungi incertae sedis</taxon>
        <taxon>Chytridiomycota</taxon>
        <taxon>Chytridiomycota incertae sedis</taxon>
        <taxon>Chytridiomycetes</taxon>
        <taxon>Synchytriales</taxon>
        <taxon>Synchytriaceae</taxon>
        <taxon>Synchytrium</taxon>
    </lineage>
</organism>
<keyword evidence="1" id="KW-0732">Signal</keyword>
<evidence type="ECO:0000313" key="3">
    <source>
        <dbReference type="Proteomes" id="UP000320475"/>
    </source>
</evidence>
<proteinExistence type="predicted"/>
<dbReference type="VEuPathDB" id="FungiDB:SeMB42_g02151"/>
<dbReference type="Proteomes" id="UP000320475">
    <property type="component" value="Unassembled WGS sequence"/>
</dbReference>
<reference evidence="2 3" key="1">
    <citation type="journal article" date="2019" name="Sci. Rep.">
        <title>Comparative genomics of chytrid fungi reveal insights into the obligate biotrophic and pathogenic lifestyle of Synchytrium endobioticum.</title>
        <authorList>
            <person name="van de Vossenberg B.T.L.H."/>
            <person name="Warris S."/>
            <person name="Nguyen H.D.T."/>
            <person name="van Gent-Pelzer M.P.E."/>
            <person name="Joly D.L."/>
            <person name="van de Geest H.C."/>
            <person name="Bonants P.J.M."/>
            <person name="Smith D.S."/>
            <person name="Levesque C.A."/>
            <person name="van der Lee T.A.J."/>
        </authorList>
    </citation>
    <scope>NUCLEOTIDE SEQUENCE [LARGE SCALE GENOMIC DNA]</scope>
    <source>
        <strain evidence="2 3">LEV6574</strain>
    </source>
</reference>
<dbReference type="EMBL" id="QEAM01000171">
    <property type="protein sequence ID" value="TPX44695.1"/>
    <property type="molecule type" value="Genomic_DNA"/>
</dbReference>
<gene>
    <name evidence="2" type="ORF">SeLEV6574_g04345</name>
</gene>
<accession>A0A507CZW2</accession>
<sequence>MTSSHSTPNRLSLLFHLLLLLVSSSLAAPRPHDASPESIAAVAAVVNGQFKDFSLPNSNVAMPTGVTLAYRKGKLLSGSLNFHIVQVGTPADRAFQASMQKVLMDVPDITPFFSVFAQYQTLAGSQLDGVASVTNSNWNVGPMTLSTQNMISYIQMDMVGGGMQFTPSDVVVFMLGSDMGFVQNGTYNGRPGKATACLDFCALHLAAPNGSNPPIPFIIMPSYSHWPCNDLCLSSSTNGNLTALQASIFWLSHEIADAITNPYGDLVGPKHGFIVPQPGEYGDSEIADLCQAYAYQTSVGQTSYILTKLWSNADNKCLP</sequence>
<evidence type="ECO:0000313" key="2">
    <source>
        <dbReference type="EMBL" id="TPX44695.1"/>
    </source>
</evidence>
<evidence type="ECO:0000256" key="1">
    <source>
        <dbReference type="SAM" id="SignalP"/>
    </source>
</evidence>